<evidence type="ECO:0000313" key="2">
    <source>
        <dbReference type="Proteomes" id="UP000177905"/>
    </source>
</evidence>
<protein>
    <recommendedName>
        <fullName evidence="3">DUF4258 domain-containing protein</fullName>
    </recommendedName>
</protein>
<name>A0A1F4S2P8_UNCSA</name>
<reference evidence="1 2" key="1">
    <citation type="journal article" date="2016" name="Nat. Commun.">
        <title>Thousands of microbial genomes shed light on interconnected biogeochemical processes in an aquifer system.</title>
        <authorList>
            <person name="Anantharaman K."/>
            <person name="Brown C.T."/>
            <person name="Hug L.A."/>
            <person name="Sharon I."/>
            <person name="Castelle C.J."/>
            <person name="Probst A.J."/>
            <person name="Thomas B.C."/>
            <person name="Singh A."/>
            <person name="Wilkins M.J."/>
            <person name="Karaoz U."/>
            <person name="Brodie E.L."/>
            <person name="Williams K.H."/>
            <person name="Hubbard S.S."/>
            <person name="Banfield J.F."/>
        </authorList>
    </citation>
    <scope>NUCLEOTIDE SEQUENCE [LARGE SCALE GENOMIC DNA]</scope>
</reference>
<gene>
    <name evidence="1" type="ORF">A2290_08575</name>
</gene>
<sequence>MEIEFSPHAKRQLKEREINFKKVEKSLKKPDEIVNGSLHGRKIAHKIFKIKNKIFLYRIVFIKESLKYFIITVYRTTKIQKYFKGEKLK</sequence>
<evidence type="ECO:0008006" key="3">
    <source>
        <dbReference type="Google" id="ProtNLM"/>
    </source>
</evidence>
<accession>A0A1F4S2P8</accession>
<dbReference type="AlphaFoldDB" id="A0A1F4S2P8"/>
<comment type="caution">
    <text evidence="1">The sequence shown here is derived from an EMBL/GenBank/DDBJ whole genome shotgun (WGS) entry which is preliminary data.</text>
</comment>
<dbReference type="Pfam" id="PF14076">
    <property type="entry name" value="DUF4258"/>
    <property type="match status" value="1"/>
</dbReference>
<proteinExistence type="predicted"/>
<dbReference type="InterPro" id="IPR025354">
    <property type="entry name" value="DUF4258"/>
</dbReference>
<evidence type="ECO:0000313" key="1">
    <source>
        <dbReference type="EMBL" id="OGC14736.1"/>
    </source>
</evidence>
<organism evidence="1 2">
    <name type="scientific">candidate division WOR-1 bacterium RIFOXYB2_FULL_36_35</name>
    <dbReference type="NCBI Taxonomy" id="1802578"/>
    <lineage>
        <taxon>Bacteria</taxon>
        <taxon>Bacillati</taxon>
        <taxon>Saganbacteria</taxon>
    </lineage>
</organism>
<dbReference type="EMBL" id="MEUA01000031">
    <property type="protein sequence ID" value="OGC14736.1"/>
    <property type="molecule type" value="Genomic_DNA"/>
</dbReference>
<dbReference type="Proteomes" id="UP000177905">
    <property type="component" value="Unassembled WGS sequence"/>
</dbReference>